<organism evidence="2 3">
    <name type="scientific">Halalkalibacter wakoensis JCM 9140</name>
    <dbReference type="NCBI Taxonomy" id="1236970"/>
    <lineage>
        <taxon>Bacteria</taxon>
        <taxon>Bacillati</taxon>
        <taxon>Bacillota</taxon>
        <taxon>Bacilli</taxon>
        <taxon>Bacillales</taxon>
        <taxon>Bacillaceae</taxon>
        <taxon>Halalkalibacter</taxon>
    </lineage>
</organism>
<dbReference type="Gene3D" id="2.30.40.10">
    <property type="entry name" value="Urease, subunit C, domain 1"/>
    <property type="match status" value="1"/>
</dbReference>
<dbReference type="AlphaFoldDB" id="W4Q3R6"/>
<dbReference type="CDD" id="cd01300">
    <property type="entry name" value="YtcJ_like"/>
    <property type="match status" value="1"/>
</dbReference>
<dbReference type="STRING" id="1236970.JCM9140_2021"/>
<evidence type="ECO:0000313" key="2">
    <source>
        <dbReference type="EMBL" id="GAE25994.1"/>
    </source>
</evidence>
<dbReference type="SUPFAM" id="SSF51556">
    <property type="entry name" value="Metallo-dependent hydrolases"/>
    <property type="match status" value="1"/>
</dbReference>
<accession>W4Q3R6</accession>
<name>W4Q3R6_9BACI</name>
<dbReference type="Proteomes" id="UP000018890">
    <property type="component" value="Unassembled WGS sequence"/>
</dbReference>
<keyword evidence="3" id="KW-1185">Reference proteome</keyword>
<dbReference type="Gene3D" id="3.20.20.140">
    <property type="entry name" value="Metal-dependent hydrolases"/>
    <property type="match status" value="1"/>
</dbReference>
<dbReference type="InterPro" id="IPR011059">
    <property type="entry name" value="Metal-dep_hydrolase_composite"/>
</dbReference>
<dbReference type="InterPro" id="IPR013108">
    <property type="entry name" value="Amidohydro_3"/>
</dbReference>
<protein>
    <submittedName>
        <fullName evidence="2">Exoenzymes regulatory protein AepA</fullName>
    </submittedName>
</protein>
<dbReference type="PANTHER" id="PTHR22642">
    <property type="entry name" value="IMIDAZOLONEPROPIONASE"/>
    <property type="match status" value="1"/>
</dbReference>
<sequence length="506" mass="56389">MVIREGEIIWIGESEELDGTGEDFVDLNGKRVLPGIIDAHMHPLLLANAAKQIACTPPLVYSIEELLREIKKQRFQESDSWIECWGYDEGKLKEGRAPNRYDLDKASTDLPIVVTRTCLHIVSVNSKALQLAGIDATTPDPVGGEIDRDQNGEPTGILRENARYLVLNVMPLESLEDNAQTIAELSPKLLSHGITAITDLMGRTEPIDYYKLYEKAREKGLKQRVVLYYLWEDVKKEQTLPSEKIDSNEPIHVGGVKVFTDGSISGQTAWVKAPFHESNVYGIQMTSEEELWAAARAAKQNHIQLVIHAMGEHAIDFILDTFSEYESWLTNGPSIRIEHASLPTDEAIKRAAKAGIAFVTQPIFLFAEIESYLANLGTERTKRSYPVQSMLEAGVLVAFSSDAPATAWADPANPFVGMKAAVTRTAYDGTDTGENQRIDVETAITLYTREAQQITRIPKVGQLAVGYYADFIVLDQDLLEIERENIDQICVEQTYLGGSLVYKRMN</sequence>
<dbReference type="PANTHER" id="PTHR22642:SF2">
    <property type="entry name" value="PROTEIN LONG AFTER FAR-RED 3"/>
    <property type="match status" value="1"/>
</dbReference>
<dbReference type="Pfam" id="PF07969">
    <property type="entry name" value="Amidohydro_3"/>
    <property type="match status" value="1"/>
</dbReference>
<evidence type="ECO:0000313" key="3">
    <source>
        <dbReference type="Proteomes" id="UP000018890"/>
    </source>
</evidence>
<dbReference type="InterPro" id="IPR033932">
    <property type="entry name" value="YtcJ-like"/>
</dbReference>
<evidence type="ECO:0000259" key="1">
    <source>
        <dbReference type="Pfam" id="PF07969"/>
    </source>
</evidence>
<comment type="caution">
    <text evidence="2">The sequence shown here is derived from an EMBL/GenBank/DDBJ whole genome shotgun (WGS) entry which is preliminary data.</text>
</comment>
<dbReference type="InterPro" id="IPR032466">
    <property type="entry name" value="Metal_Hydrolase"/>
</dbReference>
<feature type="domain" description="Amidohydrolase 3" evidence="1">
    <location>
        <begin position="24"/>
        <end position="502"/>
    </location>
</feature>
<dbReference type="GO" id="GO:0016810">
    <property type="term" value="F:hydrolase activity, acting on carbon-nitrogen (but not peptide) bonds"/>
    <property type="evidence" value="ECO:0007669"/>
    <property type="project" value="InterPro"/>
</dbReference>
<dbReference type="Gene3D" id="3.10.310.70">
    <property type="match status" value="1"/>
</dbReference>
<reference evidence="2" key="1">
    <citation type="journal article" date="2014" name="Genome Announc.">
        <title>Draft Genome Sequences of Three Alkaliphilic Bacillus Strains, Bacillus wakoensis JCM 9140T, Bacillus akibai JCM 9157T, and Bacillus hemicellulosilyticus JCM 9152T.</title>
        <authorList>
            <person name="Yuki M."/>
            <person name="Oshima K."/>
            <person name="Suda W."/>
            <person name="Oshida Y."/>
            <person name="Kitamura K."/>
            <person name="Iida T."/>
            <person name="Hattori M."/>
            <person name="Ohkuma M."/>
        </authorList>
    </citation>
    <scope>NUCLEOTIDE SEQUENCE [LARGE SCALE GENOMIC DNA]</scope>
    <source>
        <strain evidence="2">JCM 9140</strain>
    </source>
</reference>
<dbReference type="EMBL" id="BAUT01000016">
    <property type="protein sequence ID" value="GAE25994.1"/>
    <property type="molecule type" value="Genomic_DNA"/>
</dbReference>
<gene>
    <name evidence="2" type="ORF">JCM9140_2021</name>
</gene>
<proteinExistence type="predicted"/>
<dbReference type="SUPFAM" id="SSF51338">
    <property type="entry name" value="Composite domain of metallo-dependent hydrolases"/>
    <property type="match status" value="1"/>
</dbReference>